<dbReference type="SUPFAM" id="SSF50685">
    <property type="entry name" value="Barwin-like endoglucanases"/>
    <property type="match status" value="1"/>
</dbReference>
<organism evidence="5 6">
    <name type="scientific">Sparassis crispa</name>
    <dbReference type="NCBI Taxonomy" id="139825"/>
    <lineage>
        <taxon>Eukaryota</taxon>
        <taxon>Fungi</taxon>
        <taxon>Dikarya</taxon>
        <taxon>Basidiomycota</taxon>
        <taxon>Agaricomycotina</taxon>
        <taxon>Agaricomycetes</taxon>
        <taxon>Polyporales</taxon>
        <taxon>Sparassidaceae</taxon>
        <taxon>Sparassis</taxon>
    </lineage>
</organism>
<keyword evidence="6" id="KW-1185">Reference proteome</keyword>
<feature type="region of interest" description="Disordered" evidence="2">
    <location>
        <begin position="126"/>
        <end position="161"/>
    </location>
</feature>
<feature type="compositionally biased region" description="Low complexity" evidence="2">
    <location>
        <begin position="126"/>
        <end position="140"/>
    </location>
</feature>
<accession>A0A401GIE6</accession>
<gene>
    <name evidence="5" type="ORF">SCP_0403230</name>
</gene>
<sequence length="310" mass="32243">MFHLFSVVFIALAAAFSVVGVAIPARDFAVRSTSAKNYIEERYSALNCGNKQRTSFFTACCGRWPANETLEDLPSGCFLESSSVSSAGPSGTQDLYNQCHCDDDPSSAPVPIPSASTSVVPPPVSALSSPVLVADPPASHSHSRHTHATTSSVPPSSCATPTSFPMPLSSLSPSPSTSLSLTPSLSKSSPAAVAASSDAFSSDYAVNWGGFATYYYQNGVAGACGTVHSDYNFICAMDQALYGYSGNASPLCGQQVLITNTDNGQSVTVTIADDCPTCRNSNSIDLSVAAFQAIADLSTGIVPISWQYLN</sequence>
<evidence type="ECO:0000256" key="2">
    <source>
        <dbReference type="SAM" id="MobiDB-lite"/>
    </source>
</evidence>
<feature type="domain" description="RlpA-like protein double-psi beta-barrel" evidence="4">
    <location>
        <begin position="212"/>
        <end position="305"/>
    </location>
</feature>
<dbReference type="Proteomes" id="UP000287166">
    <property type="component" value="Unassembled WGS sequence"/>
</dbReference>
<evidence type="ECO:0000256" key="3">
    <source>
        <dbReference type="SAM" id="SignalP"/>
    </source>
</evidence>
<dbReference type="InterPro" id="IPR009009">
    <property type="entry name" value="RlpA-like_DPBB"/>
</dbReference>
<evidence type="ECO:0000313" key="6">
    <source>
        <dbReference type="Proteomes" id="UP000287166"/>
    </source>
</evidence>
<dbReference type="Pfam" id="PF03330">
    <property type="entry name" value="DPBB_1"/>
    <property type="match status" value="1"/>
</dbReference>
<evidence type="ECO:0000256" key="1">
    <source>
        <dbReference type="ARBA" id="ARBA00022729"/>
    </source>
</evidence>
<dbReference type="OrthoDB" id="406505at2759"/>
<keyword evidence="1 3" id="KW-0732">Signal</keyword>
<comment type="caution">
    <text evidence="5">The sequence shown here is derived from an EMBL/GenBank/DDBJ whole genome shotgun (WGS) entry which is preliminary data.</text>
</comment>
<dbReference type="Gene3D" id="2.40.40.10">
    <property type="entry name" value="RlpA-like domain"/>
    <property type="match status" value="1"/>
</dbReference>
<dbReference type="GeneID" id="38778864"/>
<reference evidence="5 6" key="1">
    <citation type="journal article" date="2018" name="Sci. Rep.">
        <title>Genome sequence of the cauliflower mushroom Sparassis crispa (Hanabiratake) and its association with beneficial usage.</title>
        <authorList>
            <person name="Kiyama R."/>
            <person name="Furutani Y."/>
            <person name="Kawaguchi K."/>
            <person name="Nakanishi T."/>
        </authorList>
    </citation>
    <scope>NUCLEOTIDE SEQUENCE [LARGE SCALE GENOMIC DNA]</scope>
</reference>
<dbReference type="RefSeq" id="XP_027612860.1">
    <property type="nucleotide sequence ID" value="XM_027757059.1"/>
</dbReference>
<dbReference type="InParanoid" id="A0A401GIE6"/>
<dbReference type="InterPro" id="IPR051477">
    <property type="entry name" value="Expansin_CellWall"/>
</dbReference>
<feature type="chain" id="PRO_5019150626" description="RlpA-like protein double-psi beta-barrel domain-containing protein" evidence="3">
    <location>
        <begin position="16"/>
        <end position="310"/>
    </location>
</feature>
<dbReference type="AlphaFoldDB" id="A0A401GIE6"/>
<dbReference type="CDD" id="cd22191">
    <property type="entry name" value="DPBB_RlpA_EXP_N-like"/>
    <property type="match status" value="1"/>
</dbReference>
<feature type="signal peptide" evidence="3">
    <location>
        <begin position="1"/>
        <end position="15"/>
    </location>
</feature>
<evidence type="ECO:0000259" key="4">
    <source>
        <dbReference type="Pfam" id="PF03330"/>
    </source>
</evidence>
<dbReference type="PANTHER" id="PTHR31836">
    <property type="match status" value="1"/>
</dbReference>
<protein>
    <recommendedName>
        <fullName evidence="4">RlpA-like protein double-psi beta-barrel domain-containing protein</fullName>
    </recommendedName>
</protein>
<dbReference type="STRING" id="139825.A0A401GIE6"/>
<proteinExistence type="predicted"/>
<dbReference type="PANTHER" id="PTHR31836:SF24">
    <property type="entry name" value="RLPA-LIKE PROTEIN DOUBLE-PSI BETA-BARREL DOMAIN-CONTAINING PROTEIN"/>
    <property type="match status" value="1"/>
</dbReference>
<dbReference type="InterPro" id="IPR036908">
    <property type="entry name" value="RlpA-like_sf"/>
</dbReference>
<dbReference type="EMBL" id="BFAD01000004">
    <property type="protein sequence ID" value="GBE81947.1"/>
    <property type="molecule type" value="Genomic_DNA"/>
</dbReference>
<name>A0A401GIE6_9APHY</name>
<evidence type="ECO:0000313" key="5">
    <source>
        <dbReference type="EMBL" id="GBE81947.1"/>
    </source>
</evidence>